<feature type="transmembrane region" description="Helical" evidence="10">
    <location>
        <begin position="112"/>
        <end position="136"/>
    </location>
</feature>
<keyword evidence="10" id="KW-0479">Metal-binding</keyword>
<protein>
    <recommendedName>
        <fullName evidence="10">Fluoride-specific ion channel FluC</fullName>
    </recommendedName>
</protein>
<keyword evidence="4 10" id="KW-1133">Transmembrane helix</keyword>
<reference evidence="11" key="1">
    <citation type="submission" date="2021-05" db="EMBL/GenBank/DDBJ databases">
        <authorList>
            <person name="Pietrasiak N."/>
            <person name="Ward R."/>
            <person name="Stajich J.E."/>
            <person name="Kurbessoian T."/>
        </authorList>
    </citation>
    <scope>NUCLEOTIDE SEQUENCE</scope>
    <source>
        <strain evidence="11">HA4357-MV3</strain>
    </source>
</reference>
<comment type="function">
    <text evidence="9 10">Fluoride-specific ion channel. Important for reducing fluoride concentration in the cell, thus reducing its toxicity.</text>
</comment>
<name>A0A9E3HB32_9NOST</name>
<keyword evidence="5 10" id="KW-0472">Membrane</keyword>
<evidence type="ECO:0000256" key="7">
    <source>
        <dbReference type="ARBA" id="ARBA00035120"/>
    </source>
</evidence>
<keyword evidence="3 10" id="KW-0812">Transmembrane</keyword>
<evidence type="ECO:0000256" key="6">
    <source>
        <dbReference type="ARBA" id="ARBA00023303"/>
    </source>
</evidence>
<keyword evidence="10" id="KW-0406">Ion transport</keyword>
<evidence type="ECO:0000313" key="11">
    <source>
        <dbReference type="EMBL" id="MBW4434223.1"/>
    </source>
</evidence>
<dbReference type="InterPro" id="IPR003691">
    <property type="entry name" value="FluC"/>
</dbReference>
<evidence type="ECO:0000256" key="1">
    <source>
        <dbReference type="ARBA" id="ARBA00004651"/>
    </source>
</evidence>
<organism evidence="11 12">
    <name type="scientific">Pelatocladus maniniholoensis HA4357-MV3</name>
    <dbReference type="NCBI Taxonomy" id="1117104"/>
    <lineage>
        <taxon>Bacteria</taxon>
        <taxon>Bacillati</taxon>
        <taxon>Cyanobacteriota</taxon>
        <taxon>Cyanophyceae</taxon>
        <taxon>Nostocales</taxon>
        <taxon>Nostocaceae</taxon>
        <taxon>Pelatocladus</taxon>
    </lineage>
</organism>
<dbReference type="GO" id="GO:0140114">
    <property type="term" value="P:cellular detoxification of fluoride"/>
    <property type="evidence" value="ECO:0007669"/>
    <property type="project" value="UniProtKB-UniRule"/>
</dbReference>
<keyword evidence="2 10" id="KW-1003">Cell membrane</keyword>
<dbReference type="Proteomes" id="UP000813215">
    <property type="component" value="Unassembled WGS sequence"/>
</dbReference>
<dbReference type="AlphaFoldDB" id="A0A9E3HB32"/>
<comment type="caution">
    <text evidence="11">The sequence shown here is derived from an EMBL/GenBank/DDBJ whole genome shotgun (WGS) entry which is preliminary data.</text>
</comment>
<dbReference type="GO" id="GO:0062054">
    <property type="term" value="F:fluoride channel activity"/>
    <property type="evidence" value="ECO:0007669"/>
    <property type="project" value="UniProtKB-UniRule"/>
</dbReference>
<sequence length="137" mass="15033">MLLLQVLRQPIVRDAIAISLGAIAGALSRYYLTVWFTQRFGISFPYGTFVINLSGCFLMGFFATLALYKADIISPEARLLVATGFLGAYTTFSTYGLDTINLLNSGNLAKTAFYWVGSATLGIISIQLGVILARFWR</sequence>
<keyword evidence="10" id="KW-0813">Transport</keyword>
<evidence type="ECO:0000256" key="8">
    <source>
        <dbReference type="ARBA" id="ARBA00035585"/>
    </source>
</evidence>
<feature type="binding site" evidence="10">
    <location>
        <position position="87"/>
    </location>
    <ligand>
        <name>Na(+)</name>
        <dbReference type="ChEBI" id="CHEBI:29101"/>
        <note>structural</note>
    </ligand>
</feature>
<evidence type="ECO:0000256" key="2">
    <source>
        <dbReference type="ARBA" id="ARBA00022475"/>
    </source>
</evidence>
<feature type="transmembrane region" description="Helical" evidence="10">
    <location>
        <begin position="79"/>
        <end position="97"/>
    </location>
</feature>
<dbReference type="HAMAP" id="MF_00454">
    <property type="entry name" value="FluC"/>
    <property type="match status" value="1"/>
</dbReference>
<evidence type="ECO:0000256" key="10">
    <source>
        <dbReference type="HAMAP-Rule" id="MF_00454"/>
    </source>
</evidence>
<proteinExistence type="inferred from homology"/>
<dbReference type="GO" id="GO:0005886">
    <property type="term" value="C:plasma membrane"/>
    <property type="evidence" value="ECO:0007669"/>
    <property type="project" value="UniProtKB-SubCell"/>
</dbReference>
<accession>A0A9E3HB32</accession>
<evidence type="ECO:0000256" key="3">
    <source>
        <dbReference type="ARBA" id="ARBA00022692"/>
    </source>
</evidence>
<reference evidence="11" key="2">
    <citation type="journal article" date="2022" name="Microbiol. Resour. Announc.">
        <title>Metagenome Sequencing to Explore Phylogenomics of Terrestrial Cyanobacteria.</title>
        <authorList>
            <person name="Ward R.D."/>
            <person name="Stajich J.E."/>
            <person name="Johansen J.R."/>
            <person name="Huntemann M."/>
            <person name="Clum A."/>
            <person name="Foster B."/>
            <person name="Foster B."/>
            <person name="Roux S."/>
            <person name="Palaniappan K."/>
            <person name="Varghese N."/>
            <person name="Mukherjee S."/>
            <person name="Reddy T.B.K."/>
            <person name="Daum C."/>
            <person name="Copeland A."/>
            <person name="Chen I.A."/>
            <person name="Ivanova N.N."/>
            <person name="Kyrpides N.C."/>
            <person name="Shapiro N."/>
            <person name="Eloe-Fadrosh E.A."/>
            <person name="Pietrasiak N."/>
        </authorList>
    </citation>
    <scope>NUCLEOTIDE SEQUENCE</scope>
    <source>
        <strain evidence="11">HA4357-MV3</strain>
    </source>
</reference>
<dbReference type="PANTHER" id="PTHR28259">
    <property type="entry name" value="FLUORIDE EXPORT PROTEIN 1-RELATED"/>
    <property type="match status" value="1"/>
</dbReference>
<gene>
    <name evidence="10 11" type="primary">crcB</name>
    <name evidence="10" type="synonym">fluC</name>
    <name evidence="11" type="ORF">KME28_21535</name>
</gene>
<dbReference type="Pfam" id="PF02537">
    <property type="entry name" value="CRCB"/>
    <property type="match status" value="1"/>
</dbReference>
<keyword evidence="6 10" id="KW-0407">Ion channel</keyword>
<feature type="binding site" evidence="10">
    <location>
        <position position="90"/>
    </location>
    <ligand>
        <name>Na(+)</name>
        <dbReference type="ChEBI" id="CHEBI:29101"/>
        <note>structural</note>
    </ligand>
</feature>
<dbReference type="GO" id="GO:0046872">
    <property type="term" value="F:metal ion binding"/>
    <property type="evidence" value="ECO:0007669"/>
    <property type="project" value="UniProtKB-KW"/>
</dbReference>
<evidence type="ECO:0000256" key="9">
    <source>
        <dbReference type="ARBA" id="ARBA00049940"/>
    </source>
</evidence>
<comment type="activity regulation">
    <text evidence="10">Na(+) is not transported, but it plays an essential structural role and its presence is essential for fluoride channel function.</text>
</comment>
<evidence type="ECO:0000313" key="12">
    <source>
        <dbReference type="Proteomes" id="UP000813215"/>
    </source>
</evidence>
<evidence type="ECO:0000256" key="5">
    <source>
        <dbReference type="ARBA" id="ARBA00023136"/>
    </source>
</evidence>
<feature type="transmembrane region" description="Helical" evidence="10">
    <location>
        <begin position="12"/>
        <end position="32"/>
    </location>
</feature>
<comment type="catalytic activity">
    <reaction evidence="8">
        <text>fluoride(in) = fluoride(out)</text>
        <dbReference type="Rhea" id="RHEA:76159"/>
        <dbReference type="ChEBI" id="CHEBI:17051"/>
    </reaction>
    <physiologicalReaction direction="left-to-right" evidence="8">
        <dbReference type="Rhea" id="RHEA:76160"/>
    </physiologicalReaction>
</comment>
<evidence type="ECO:0000256" key="4">
    <source>
        <dbReference type="ARBA" id="ARBA00022989"/>
    </source>
</evidence>
<dbReference type="EMBL" id="JAHHHW010000124">
    <property type="protein sequence ID" value="MBW4434223.1"/>
    <property type="molecule type" value="Genomic_DNA"/>
</dbReference>
<keyword evidence="10" id="KW-0915">Sodium</keyword>
<comment type="similarity">
    <text evidence="7 10">Belongs to the fluoride channel Fluc/FEX (TC 1.A.43) family.</text>
</comment>
<comment type="subcellular location">
    <subcellularLocation>
        <location evidence="1 10">Cell membrane</location>
        <topology evidence="1 10">Multi-pass membrane protein</topology>
    </subcellularLocation>
</comment>
<feature type="transmembrane region" description="Helical" evidence="10">
    <location>
        <begin position="44"/>
        <end position="67"/>
    </location>
</feature>
<dbReference type="NCBIfam" id="TIGR00494">
    <property type="entry name" value="crcB"/>
    <property type="match status" value="1"/>
</dbReference>
<dbReference type="PANTHER" id="PTHR28259:SF1">
    <property type="entry name" value="FLUORIDE EXPORT PROTEIN 1-RELATED"/>
    <property type="match status" value="1"/>
</dbReference>